<dbReference type="InterPro" id="IPR001789">
    <property type="entry name" value="Sig_transdc_resp-reg_receiver"/>
</dbReference>
<evidence type="ECO:0000259" key="8">
    <source>
        <dbReference type="PROSITE" id="PS50110"/>
    </source>
</evidence>
<feature type="region of interest" description="Disordered" evidence="7">
    <location>
        <begin position="141"/>
        <end position="169"/>
    </location>
</feature>
<dbReference type="CDD" id="cd16432">
    <property type="entry name" value="CheB_Rec"/>
    <property type="match status" value="1"/>
</dbReference>
<dbReference type="InterPro" id="IPR035909">
    <property type="entry name" value="CheB_C"/>
</dbReference>
<dbReference type="PANTHER" id="PTHR42872:SF3">
    <property type="entry name" value="PROTEIN-GLUTAMATE METHYLESTERASE_PROTEIN-GLUTAMINE GLUTAMINASE 1"/>
    <property type="match status" value="1"/>
</dbReference>
<evidence type="ECO:0000256" key="2">
    <source>
        <dbReference type="ARBA" id="ARBA00022801"/>
    </source>
</evidence>
<evidence type="ECO:0000256" key="3">
    <source>
        <dbReference type="ARBA" id="ARBA00048267"/>
    </source>
</evidence>
<sequence length="365" mass="40079">MAITVLIVDDSLFFQKRLTDIIEEHPQLRVVGVASNGKQALSMTLEKKPDVITMDYEMPLMDGIHAVRQIMSQRPTPILMFSSLTYDGAKTTLSALEAGAVDFMPKSFKEIAKNPEQLKDKLHQRILLISRRRNLALNNKLIEHDTKSKSSASQSSTPRVAEAPPNNAQVSRKLNEKVKIIAIGASTGGPIALSEILKHLPQNFSLPILVIQHMPENFTKAFAERLNSQCQVRVVHADDGMTIENGVVYLAPGGHQMMINQKDGRRIKVLKGDDRLLYKPSVDVTLTSAANVWGEGLLTLILTGMGSDGCEGSRIVKQKGGVVWSQDEASSIIYGMPMAVAKEKLTDRVISLTEIPGQLKKAFGC</sequence>
<evidence type="ECO:0000313" key="11">
    <source>
        <dbReference type="Proteomes" id="UP001465153"/>
    </source>
</evidence>
<dbReference type="SMART" id="SM00448">
    <property type="entry name" value="REC"/>
    <property type="match status" value="1"/>
</dbReference>
<dbReference type="PANTHER" id="PTHR42872">
    <property type="entry name" value="PROTEIN-GLUTAMATE METHYLESTERASE/PROTEIN-GLUTAMINE GLUTAMINASE"/>
    <property type="match status" value="1"/>
</dbReference>
<dbReference type="EMBL" id="BAABWN010000007">
    <property type="protein sequence ID" value="GAA6168566.1"/>
    <property type="molecule type" value="Genomic_DNA"/>
</dbReference>
<dbReference type="HAMAP" id="MF_00099">
    <property type="entry name" value="CheB_chemtxs"/>
    <property type="match status" value="1"/>
</dbReference>
<evidence type="ECO:0000256" key="4">
    <source>
        <dbReference type="HAMAP-Rule" id="MF_00099"/>
    </source>
</evidence>
<dbReference type="SUPFAM" id="SSF52738">
    <property type="entry name" value="Methylesterase CheB, C-terminal domain"/>
    <property type="match status" value="1"/>
</dbReference>
<dbReference type="PROSITE" id="PS50110">
    <property type="entry name" value="RESPONSE_REGULATORY"/>
    <property type="match status" value="1"/>
</dbReference>
<comment type="domain">
    <text evidence="4">Contains a C-terminal catalytic domain, and an N-terminal region which modulates catalytic activity.</text>
</comment>
<feature type="modified residue" description="4-aspartylphosphate" evidence="4 6">
    <location>
        <position position="55"/>
    </location>
</feature>
<organism evidence="10 11">
    <name type="scientific">Sessilibacter corallicola</name>
    <dbReference type="NCBI Taxonomy" id="2904075"/>
    <lineage>
        <taxon>Bacteria</taxon>
        <taxon>Pseudomonadati</taxon>
        <taxon>Pseudomonadota</taxon>
        <taxon>Gammaproteobacteria</taxon>
        <taxon>Cellvibrionales</taxon>
        <taxon>Cellvibrionaceae</taxon>
        <taxon>Sessilibacter</taxon>
    </lineage>
</organism>
<evidence type="ECO:0000259" key="9">
    <source>
        <dbReference type="PROSITE" id="PS50122"/>
    </source>
</evidence>
<dbReference type="RefSeq" id="WP_353303292.1">
    <property type="nucleotide sequence ID" value="NZ_BAABWN010000007.1"/>
</dbReference>
<comment type="function">
    <text evidence="4">Involved in chemotaxis. Part of a chemotaxis signal transduction system that modulates chemotaxis in response to various stimuli. Catalyzes the demethylation of specific methylglutamate residues introduced into the chemoreceptors (methyl-accepting chemotaxis proteins or MCP) by CheR. Also mediates the irreversible deamidation of specific glutamine residues to glutamic acid.</text>
</comment>
<evidence type="ECO:0000256" key="6">
    <source>
        <dbReference type="PROSITE-ProRule" id="PRU00169"/>
    </source>
</evidence>
<comment type="caution">
    <text evidence="10">The sequence shown here is derived from an EMBL/GenBank/DDBJ whole genome shotgun (WGS) entry which is preliminary data.</text>
</comment>
<dbReference type="Proteomes" id="UP001465153">
    <property type="component" value="Unassembled WGS sequence"/>
</dbReference>
<dbReference type="PIRSF" id="PIRSF000876">
    <property type="entry name" value="RR_chemtxs_CheB"/>
    <property type="match status" value="1"/>
</dbReference>
<dbReference type="PROSITE" id="PS50122">
    <property type="entry name" value="CHEB"/>
    <property type="match status" value="1"/>
</dbReference>
<dbReference type="InterPro" id="IPR008248">
    <property type="entry name" value="CheB-like"/>
</dbReference>
<feature type="active site" evidence="4 5">
    <location>
        <position position="308"/>
    </location>
</feature>
<dbReference type="Gene3D" id="3.40.50.180">
    <property type="entry name" value="Methylesterase CheB, C-terminal domain"/>
    <property type="match status" value="1"/>
</dbReference>
<evidence type="ECO:0000256" key="5">
    <source>
        <dbReference type="PROSITE-ProRule" id="PRU00050"/>
    </source>
</evidence>
<dbReference type="Gene3D" id="3.40.50.2300">
    <property type="match status" value="1"/>
</dbReference>
<proteinExistence type="inferred from homology"/>
<dbReference type="Pfam" id="PF00072">
    <property type="entry name" value="Response_reg"/>
    <property type="match status" value="1"/>
</dbReference>
<keyword evidence="2 4" id="KW-0378">Hydrolase</keyword>
<keyword evidence="4" id="KW-0963">Cytoplasm</keyword>
<dbReference type="EC" id="3.5.1.44" evidence="4"/>
<keyword evidence="11" id="KW-1185">Reference proteome</keyword>
<accession>A0ABQ0AA99</accession>
<comment type="subcellular location">
    <subcellularLocation>
        <location evidence="4">Cytoplasm</location>
    </subcellularLocation>
</comment>
<protein>
    <recommendedName>
        <fullName evidence="4">Protein-glutamate methylesterase/protein-glutamine glutaminase</fullName>
        <ecNumber evidence="4">3.1.1.61</ecNumber>
        <ecNumber evidence="4">3.5.1.44</ecNumber>
    </recommendedName>
</protein>
<keyword evidence="1 4" id="KW-0145">Chemotaxis</keyword>
<comment type="PTM">
    <text evidence="4">Phosphorylated by CheA. Phosphorylation of the N-terminal regulatory domain activates the methylesterase activity.</text>
</comment>
<dbReference type="EC" id="3.1.1.61" evidence="4"/>
<dbReference type="InterPro" id="IPR000673">
    <property type="entry name" value="Sig_transdc_resp-reg_Me-estase"/>
</dbReference>
<feature type="active site" evidence="4 5">
    <location>
        <position position="213"/>
    </location>
</feature>
<name>A0ABQ0AA99_9GAMM</name>
<feature type="domain" description="Response regulatory" evidence="8">
    <location>
        <begin position="4"/>
        <end position="121"/>
    </location>
</feature>
<evidence type="ECO:0000256" key="1">
    <source>
        <dbReference type="ARBA" id="ARBA00022500"/>
    </source>
</evidence>
<dbReference type="SUPFAM" id="SSF52172">
    <property type="entry name" value="CheY-like"/>
    <property type="match status" value="1"/>
</dbReference>
<feature type="domain" description="CheB-type methylesterase" evidence="9">
    <location>
        <begin position="174"/>
        <end position="359"/>
    </location>
</feature>
<dbReference type="CDD" id="cd17541">
    <property type="entry name" value="REC_CheB-like"/>
    <property type="match status" value="1"/>
</dbReference>
<gene>
    <name evidence="4" type="primary">cheB</name>
    <name evidence="10" type="ORF">NBRC116591_23770</name>
</gene>
<reference evidence="10 11" key="1">
    <citation type="submission" date="2024-04" db="EMBL/GenBank/DDBJ databases">
        <title>Draft genome sequence of Sessilibacter corallicola NBRC 116591.</title>
        <authorList>
            <person name="Miyakawa T."/>
            <person name="Kusuya Y."/>
            <person name="Miura T."/>
        </authorList>
    </citation>
    <scope>NUCLEOTIDE SEQUENCE [LARGE SCALE GENOMIC DNA]</scope>
    <source>
        <strain evidence="10 11">KU-00831-HH</strain>
    </source>
</reference>
<evidence type="ECO:0000256" key="7">
    <source>
        <dbReference type="SAM" id="MobiDB-lite"/>
    </source>
</evidence>
<keyword evidence="4 6" id="KW-0597">Phosphoprotein</keyword>
<comment type="catalytic activity">
    <reaction evidence="4">
        <text>L-glutaminyl-[protein] + H2O = L-glutamyl-[protein] + NH4(+)</text>
        <dbReference type="Rhea" id="RHEA:16441"/>
        <dbReference type="Rhea" id="RHEA-COMP:10207"/>
        <dbReference type="Rhea" id="RHEA-COMP:10208"/>
        <dbReference type="ChEBI" id="CHEBI:15377"/>
        <dbReference type="ChEBI" id="CHEBI:28938"/>
        <dbReference type="ChEBI" id="CHEBI:29973"/>
        <dbReference type="ChEBI" id="CHEBI:30011"/>
        <dbReference type="EC" id="3.5.1.44"/>
    </reaction>
</comment>
<feature type="active site" evidence="4 5">
    <location>
        <position position="186"/>
    </location>
</feature>
<comment type="catalytic activity">
    <reaction evidence="3 4">
        <text>[protein]-L-glutamate 5-O-methyl ester + H2O = L-glutamyl-[protein] + methanol + H(+)</text>
        <dbReference type="Rhea" id="RHEA:23236"/>
        <dbReference type="Rhea" id="RHEA-COMP:10208"/>
        <dbReference type="Rhea" id="RHEA-COMP:10311"/>
        <dbReference type="ChEBI" id="CHEBI:15377"/>
        <dbReference type="ChEBI" id="CHEBI:15378"/>
        <dbReference type="ChEBI" id="CHEBI:17790"/>
        <dbReference type="ChEBI" id="CHEBI:29973"/>
        <dbReference type="ChEBI" id="CHEBI:82795"/>
        <dbReference type="EC" id="3.1.1.61"/>
    </reaction>
</comment>
<comment type="similarity">
    <text evidence="4">Belongs to the CheB family.</text>
</comment>
<evidence type="ECO:0000313" key="10">
    <source>
        <dbReference type="EMBL" id="GAA6168566.1"/>
    </source>
</evidence>
<dbReference type="Pfam" id="PF01339">
    <property type="entry name" value="CheB_methylest"/>
    <property type="match status" value="1"/>
</dbReference>
<dbReference type="InterPro" id="IPR011006">
    <property type="entry name" value="CheY-like_superfamily"/>
</dbReference>
<dbReference type="NCBIfam" id="NF001965">
    <property type="entry name" value="PRK00742.1"/>
    <property type="match status" value="1"/>
</dbReference>